<keyword evidence="5" id="KW-0677">Repeat</keyword>
<protein>
    <submittedName>
        <fullName evidence="12">Cystinosin-like protein</fullName>
    </submittedName>
</protein>
<organism evidence="12 13">
    <name type="scientific">Fragariocoptes setiger</name>
    <dbReference type="NCBI Taxonomy" id="1670756"/>
    <lineage>
        <taxon>Eukaryota</taxon>
        <taxon>Metazoa</taxon>
        <taxon>Ecdysozoa</taxon>
        <taxon>Arthropoda</taxon>
        <taxon>Chelicerata</taxon>
        <taxon>Arachnida</taxon>
        <taxon>Acari</taxon>
        <taxon>Acariformes</taxon>
        <taxon>Trombidiformes</taxon>
        <taxon>Prostigmata</taxon>
        <taxon>Eupodina</taxon>
        <taxon>Eriophyoidea</taxon>
        <taxon>Phytoptidae</taxon>
        <taxon>Fragariocoptes</taxon>
    </lineage>
</organism>
<comment type="similarity">
    <text evidence="2">Belongs to the cystinosin family.</text>
</comment>
<comment type="subcellular location">
    <subcellularLocation>
        <location evidence="1">Endomembrane system</location>
        <topology evidence="1">Multi-pass membrane protein</topology>
    </subcellularLocation>
</comment>
<evidence type="ECO:0000256" key="8">
    <source>
        <dbReference type="ARBA" id="ARBA00048473"/>
    </source>
</evidence>
<evidence type="ECO:0000256" key="1">
    <source>
        <dbReference type="ARBA" id="ARBA00004127"/>
    </source>
</evidence>
<keyword evidence="7 10" id="KW-0472">Membrane</keyword>
<evidence type="ECO:0000256" key="4">
    <source>
        <dbReference type="ARBA" id="ARBA00022692"/>
    </source>
</evidence>
<feature type="signal peptide" evidence="11">
    <location>
        <begin position="1"/>
        <end position="29"/>
    </location>
</feature>
<gene>
    <name evidence="12" type="ORF">GZH46_01354</name>
</gene>
<name>A0ABQ7S9R4_9ACAR</name>
<comment type="caution">
    <text evidence="12">The sequence shown here is derived from an EMBL/GenBank/DDBJ whole genome shotgun (WGS) entry which is preliminary data.</text>
</comment>
<feature type="region of interest" description="Disordered" evidence="9">
    <location>
        <begin position="397"/>
        <end position="424"/>
    </location>
</feature>
<accession>A0ABQ7S9R4</accession>
<keyword evidence="6 10" id="KW-1133">Transmembrane helix</keyword>
<evidence type="ECO:0000256" key="9">
    <source>
        <dbReference type="SAM" id="MobiDB-lite"/>
    </source>
</evidence>
<evidence type="ECO:0000256" key="7">
    <source>
        <dbReference type="ARBA" id="ARBA00023136"/>
    </source>
</evidence>
<evidence type="ECO:0000313" key="13">
    <source>
        <dbReference type="Proteomes" id="UP000825002"/>
    </source>
</evidence>
<evidence type="ECO:0000256" key="3">
    <source>
        <dbReference type="ARBA" id="ARBA00022448"/>
    </source>
</evidence>
<feature type="chain" id="PRO_5045278017" evidence="11">
    <location>
        <begin position="30"/>
        <end position="424"/>
    </location>
</feature>
<evidence type="ECO:0000256" key="6">
    <source>
        <dbReference type="ARBA" id="ARBA00022989"/>
    </source>
</evidence>
<feature type="transmembrane region" description="Helical" evidence="10">
    <location>
        <begin position="332"/>
        <end position="354"/>
    </location>
</feature>
<feature type="transmembrane region" description="Helical" evidence="10">
    <location>
        <begin position="263"/>
        <end position="289"/>
    </location>
</feature>
<dbReference type="InterPro" id="IPR006603">
    <property type="entry name" value="PQ-loop_rpt"/>
</dbReference>
<keyword evidence="13" id="KW-1185">Reference proteome</keyword>
<dbReference type="EMBL" id="JAIFTH010000230">
    <property type="protein sequence ID" value="KAG9510111.1"/>
    <property type="molecule type" value="Genomic_DNA"/>
</dbReference>
<feature type="transmembrane region" description="Helical" evidence="10">
    <location>
        <begin position="295"/>
        <end position="312"/>
    </location>
</feature>
<evidence type="ECO:0000256" key="11">
    <source>
        <dbReference type="SAM" id="SignalP"/>
    </source>
</evidence>
<comment type="catalytic activity">
    <reaction evidence="8">
        <text>L-cystine(out) + H(+)(out) = L-cystine(in) + H(+)(in)</text>
        <dbReference type="Rhea" id="RHEA:66172"/>
        <dbReference type="ChEBI" id="CHEBI:15378"/>
        <dbReference type="ChEBI" id="CHEBI:35491"/>
    </reaction>
    <physiologicalReaction direction="left-to-right" evidence="8">
        <dbReference type="Rhea" id="RHEA:66173"/>
    </physiologicalReaction>
</comment>
<keyword evidence="3" id="KW-0813">Transport</keyword>
<feature type="transmembrane region" description="Helical" evidence="10">
    <location>
        <begin position="366"/>
        <end position="386"/>
    </location>
</feature>
<keyword evidence="4 10" id="KW-0812">Transmembrane</keyword>
<evidence type="ECO:0000256" key="10">
    <source>
        <dbReference type="SAM" id="Phobius"/>
    </source>
</evidence>
<feature type="compositionally biased region" description="Basic and acidic residues" evidence="9">
    <location>
        <begin position="397"/>
        <end position="411"/>
    </location>
</feature>
<dbReference type="PANTHER" id="PTHR13131:SF5">
    <property type="entry name" value="CYSTINOSIN"/>
    <property type="match status" value="1"/>
</dbReference>
<evidence type="ECO:0000256" key="2">
    <source>
        <dbReference type="ARBA" id="ARBA00006855"/>
    </source>
</evidence>
<reference evidence="12 13" key="1">
    <citation type="submission" date="2020-10" db="EMBL/GenBank/DDBJ databases">
        <authorList>
            <person name="Klimov P.B."/>
            <person name="Dyachkov S.M."/>
            <person name="Chetverikov P.E."/>
        </authorList>
    </citation>
    <scope>NUCLEOTIDE SEQUENCE [LARGE SCALE GENOMIC DNA]</scope>
    <source>
        <strain evidence="12">BMOC 18-1129-001#AD2665</strain>
        <tissue evidence="12">Entire mites</tissue>
    </source>
</reference>
<keyword evidence="11" id="KW-0732">Signal</keyword>
<dbReference type="InterPro" id="IPR005282">
    <property type="entry name" value="LC_transporter"/>
</dbReference>
<dbReference type="Pfam" id="PF04193">
    <property type="entry name" value="PQ-loop"/>
    <property type="match status" value="1"/>
</dbReference>
<proteinExistence type="inferred from homology"/>
<evidence type="ECO:0000256" key="5">
    <source>
        <dbReference type="ARBA" id="ARBA00022737"/>
    </source>
</evidence>
<dbReference type="PANTHER" id="PTHR13131">
    <property type="entry name" value="CYSTINOSIN"/>
    <property type="match status" value="1"/>
</dbReference>
<dbReference type="Proteomes" id="UP000825002">
    <property type="component" value="Unassembled WGS sequence"/>
</dbReference>
<sequence>MMKFNSSDLVHLLASVVFVLCLSIGLAGSSSPVDVTVSTNQHEICSEPGQNGSIQFKVSPSLGYQIQATLIVLPSTSSLISFPELDEIKDEKNQWRVFINASHGNTQLVNPSYEISGSSFGKVIVNLMLEDDIRYRVIRSNAFIHFNAPQNHVLQRTSDITTWISALLQSSCVLPQIWRNFQLRSTNGLAFDYIELTWTASLTGFLKTVMLSSDEIKFETLNRYNYWWPEIGIKDWLCTSIDILTSVILIFQSMAYKTGNTRLFNLSSVTTHFDAIFVITSLFALYAVLNKFADWSLYLHLTIIINIASRLLRNIMQIYFNFCRKSTANFSVLLPIIELSGSLLQPFVLMFTFINFGTYNITTNLALAWGLMVLDKVMMLQHYYWFKRSTSIEGLEPAHEPYEEGPHEIETQQHSNEPEAVTSS</sequence>
<evidence type="ECO:0000313" key="12">
    <source>
        <dbReference type="EMBL" id="KAG9510111.1"/>
    </source>
</evidence>